<dbReference type="OrthoDB" id="40579at2759"/>
<dbReference type="PANTHER" id="PTHR18901">
    <property type="entry name" value="2-DEOXYGLUCOSE-6-PHOSPHATE PHOSPHATASE 2"/>
    <property type="match status" value="1"/>
</dbReference>
<dbReference type="InterPro" id="IPR036412">
    <property type="entry name" value="HAD-like_sf"/>
</dbReference>
<evidence type="ECO:0000256" key="1">
    <source>
        <dbReference type="SAM" id="MobiDB-lite"/>
    </source>
</evidence>
<gene>
    <name evidence="2" type="ORF">BO88DRAFT_305006</name>
</gene>
<dbReference type="PANTHER" id="PTHR18901:SF42">
    <property type="entry name" value="SUPERFAMILY HYDROLASE, PUTATIVE-RELATED"/>
    <property type="match status" value="1"/>
</dbReference>
<sequence>SASSGTKIHMALAPGTKSHSYKLKTSSPKTRRLLGFIQSDRQVLGDDPRVRQARGKPAPDIFLVALRTLNPAADSGESPISHKECLVFENSIIRIEAARRAGMRVVWVPHPDIAVEYQARQEDVLAGRTRLVDIRDKWQLGYIDN</sequence>
<feature type="non-terminal residue" evidence="2">
    <location>
        <position position="1"/>
    </location>
</feature>
<dbReference type="SUPFAM" id="SSF56784">
    <property type="entry name" value="HAD-like"/>
    <property type="match status" value="1"/>
</dbReference>
<dbReference type="AlphaFoldDB" id="A0A319CC40"/>
<evidence type="ECO:0008006" key="4">
    <source>
        <dbReference type="Google" id="ProtNLM"/>
    </source>
</evidence>
<feature type="non-terminal residue" evidence="2">
    <location>
        <position position="145"/>
    </location>
</feature>
<keyword evidence="3" id="KW-1185">Reference proteome</keyword>
<dbReference type="InterPro" id="IPR023214">
    <property type="entry name" value="HAD_sf"/>
</dbReference>
<feature type="region of interest" description="Disordered" evidence="1">
    <location>
        <begin position="1"/>
        <end position="24"/>
    </location>
</feature>
<evidence type="ECO:0000313" key="2">
    <source>
        <dbReference type="EMBL" id="PYH66032.1"/>
    </source>
</evidence>
<accession>A0A319CC40</accession>
<dbReference type="GO" id="GO:0016791">
    <property type="term" value="F:phosphatase activity"/>
    <property type="evidence" value="ECO:0007669"/>
    <property type="project" value="TreeGrafter"/>
</dbReference>
<dbReference type="EMBL" id="KZ821636">
    <property type="protein sequence ID" value="PYH66032.1"/>
    <property type="molecule type" value="Genomic_DNA"/>
</dbReference>
<dbReference type="GeneID" id="37207022"/>
<dbReference type="Proteomes" id="UP000248405">
    <property type="component" value="Unassembled WGS sequence"/>
</dbReference>
<dbReference type="RefSeq" id="XP_025559826.1">
    <property type="nucleotide sequence ID" value="XM_025702430.1"/>
</dbReference>
<proteinExistence type="predicted"/>
<evidence type="ECO:0000313" key="3">
    <source>
        <dbReference type="Proteomes" id="UP000248405"/>
    </source>
</evidence>
<organism evidence="2 3">
    <name type="scientific">Aspergillus vadensis (strain CBS 113365 / IMI 142717 / IBT 24658)</name>
    <dbReference type="NCBI Taxonomy" id="1448311"/>
    <lineage>
        <taxon>Eukaryota</taxon>
        <taxon>Fungi</taxon>
        <taxon>Dikarya</taxon>
        <taxon>Ascomycota</taxon>
        <taxon>Pezizomycotina</taxon>
        <taxon>Eurotiomycetes</taxon>
        <taxon>Eurotiomycetidae</taxon>
        <taxon>Eurotiales</taxon>
        <taxon>Aspergillaceae</taxon>
        <taxon>Aspergillus</taxon>
        <taxon>Aspergillus subgen. Circumdati</taxon>
    </lineage>
</organism>
<protein>
    <recommendedName>
        <fullName evidence="4">HAD-like protein</fullName>
    </recommendedName>
</protein>
<dbReference type="Gene3D" id="3.40.50.1000">
    <property type="entry name" value="HAD superfamily/HAD-like"/>
    <property type="match status" value="1"/>
</dbReference>
<reference evidence="2" key="1">
    <citation type="submission" date="2016-12" db="EMBL/GenBank/DDBJ databases">
        <title>The genomes of Aspergillus section Nigri reveals drivers in fungal speciation.</title>
        <authorList>
            <consortium name="DOE Joint Genome Institute"/>
            <person name="Vesth T.C."/>
            <person name="Nybo J."/>
            <person name="Theobald S."/>
            <person name="Brandl J."/>
            <person name="Frisvad J.C."/>
            <person name="Nielsen K.F."/>
            <person name="Lyhne E.K."/>
            <person name="Kogle M.E."/>
            <person name="Kuo A."/>
            <person name="Riley R."/>
            <person name="Clum A."/>
            <person name="Nolan M."/>
            <person name="Lipzen A."/>
            <person name="Salamov A."/>
            <person name="Henrissat B."/>
            <person name="Wiebenga A."/>
            <person name="De Vries R.P."/>
            <person name="Grigoriev I.V."/>
            <person name="Mortensen U.H."/>
            <person name="Andersen M.R."/>
            <person name="Baker S.E."/>
        </authorList>
    </citation>
    <scope>NUCLEOTIDE SEQUENCE [LARGE SCALE GENOMIC DNA]</scope>
    <source>
        <strain evidence="2">CBS 113365</strain>
    </source>
</reference>
<name>A0A319CC40_ASPVC</name>